<proteinExistence type="inferred from homology"/>
<name>A0ABQ5UWX4_9PROT</name>
<reference evidence="3" key="2">
    <citation type="submission" date="2023-01" db="EMBL/GenBank/DDBJ databases">
        <title>Draft genome sequence of Algimonas porphyrae strain NBRC 108216.</title>
        <authorList>
            <person name="Sun Q."/>
            <person name="Mori K."/>
        </authorList>
    </citation>
    <scope>NUCLEOTIDE SEQUENCE</scope>
    <source>
        <strain evidence="3">NBRC 108216</strain>
    </source>
</reference>
<dbReference type="Gene3D" id="3.10.129.10">
    <property type="entry name" value="Hotdog Thioesterase"/>
    <property type="match status" value="1"/>
</dbReference>
<dbReference type="InterPro" id="IPR050563">
    <property type="entry name" value="4-hydroxybenzoyl-CoA_TE"/>
</dbReference>
<comment type="caution">
    <text evidence="3">The sequence shown here is derived from an EMBL/GenBank/DDBJ whole genome shotgun (WGS) entry which is preliminary data.</text>
</comment>
<dbReference type="RefSeq" id="WP_284369171.1">
    <property type="nucleotide sequence ID" value="NZ_BSNJ01000001.1"/>
</dbReference>
<evidence type="ECO:0000313" key="3">
    <source>
        <dbReference type="EMBL" id="GLQ19419.1"/>
    </source>
</evidence>
<evidence type="ECO:0000256" key="2">
    <source>
        <dbReference type="ARBA" id="ARBA00022801"/>
    </source>
</evidence>
<sequence>MRTEDAAIPERDRPPLGYFDGREHHFPIRVFYEDTDFSGVVYYANYLRFLERARSSYFRLAGIGHAELLERDPPLAFVIRKINLDYRSSARIDDVLSVVTTYDTFKGARLFVTQRIERDGQIILTADSEAACIDLSGRPRRAPAFMMDALKPYLSDTSSGAKTDG</sequence>
<protein>
    <submittedName>
        <fullName evidence="3">Tol-pal system-associated acyl-CoA thioesterase</fullName>
    </submittedName>
</protein>
<evidence type="ECO:0000313" key="4">
    <source>
        <dbReference type="Proteomes" id="UP001161390"/>
    </source>
</evidence>
<comment type="similarity">
    <text evidence="1">Belongs to the 4-hydroxybenzoyl-CoA thioesterase family.</text>
</comment>
<dbReference type="SUPFAM" id="SSF54637">
    <property type="entry name" value="Thioesterase/thiol ester dehydrase-isomerase"/>
    <property type="match status" value="1"/>
</dbReference>
<dbReference type="CDD" id="cd00586">
    <property type="entry name" value="4HBT"/>
    <property type="match status" value="1"/>
</dbReference>
<organism evidence="3 4">
    <name type="scientific">Algimonas porphyrae</name>
    <dbReference type="NCBI Taxonomy" id="1128113"/>
    <lineage>
        <taxon>Bacteria</taxon>
        <taxon>Pseudomonadati</taxon>
        <taxon>Pseudomonadota</taxon>
        <taxon>Alphaproteobacteria</taxon>
        <taxon>Maricaulales</taxon>
        <taxon>Robiginitomaculaceae</taxon>
        <taxon>Algimonas</taxon>
    </lineage>
</organism>
<keyword evidence="4" id="KW-1185">Reference proteome</keyword>
<evidence type="ECO:0000256" key="1">
    <source>
        <dbReference type="ARBA" id="ARBA00005953"/>
    </source>
</evidence>
<reference evidence="3" key="1">
    <citation type="journal article" date="2014" name="Int. J. Syst. Evol. Microbiol.">
        <title>Complete genome of a new Firmicutes species belonging to the dominant human colonic microbiota ('Ruminococcus bicirculans') reveals two chromosomes and a selective capacity to utilize plant glucans.</title>
        <authorList>
            <consortium name="NISC Comparative Sequencing Program"/>
            <person name="Wegmann U."/>
            <person name="Louis P."/>
            <person name="Goesmann A."/>
            <person name="Henrissat B."/>
            <person name="Duncan S.H."/>
            <person name="Flint H.J."/>
        </authorList>
    </citation>
    <scope>NUCLEOTIDE SEQUENCE</scope>
    <source>
        <strain evidence="3">NBRC 108216</strain>
    </source>
</reference>
<dbReference type="EMBL" id="BSNJ01000001">
    <property type="protein sequence ID" value="GLQ19419.1"/>
    <property type="molecule type" value="Genomic_DNA"/>
</dbReference>
<dbReference type="PIRSF" id="PIRSF003230">
    <property type="entry name" value="YbgC"/>
    <property type="match status" value="1"/>
</dbReference>
<accession>A0ABQ5UWX4</accession>
<dbReference type="NCBIfam" id="TIGR00051">
    <property type="entry name" value="YbgC/FadM family acyl-CoA thioesterase"/>
    <property type="match status" value="1"/>
</dbReference>
<dbReference type="InterPro" id="IPR006684">
    <property type="entry name" value="YbgC/YbaW"/>
</dbReference>
<keyword evidence="2" id="KW-0378">Hydrolase</keyword>
<dbReference type="InterPro" id="IPR029069">
    <property type="entry name" value="HotDog_dom_sf"/>
</dbReference>
<dbReference type="PANTHER" id="PTHR31793:SF37">
    <property type="entry name" value="ACYL-COA THIOESTER HYDROLASE YBGC"/>
    <property type="match status" value="1"/>
</dbReference>
<dbReference type="Pfam" id="PF13279">
    <property type="entry name" value="4HBT_2"/>
    <property type="match status" value="1"/>
</dbReference>
<dbReference type="PANTHER" id="PTHR31793">
    <property type="entry name" value="4-HYDROXYBENZOYL-COA THIOESTERASE FAMILY MEMBER"/>
    <property type="match status" value="1"/>
</dbReference>
<gene>
    <name evidence="3" type="ORF">GCM10007854_03740</name>
</gene>
<dbReference type="Proteomes" id="UP001161390">
    <property type="component" value="Unassembled WGS sequence"/>
</dbReference>